<evidence type="ECO:0000256" key="1">
    <source>
        <dbReference type="ARBA" id="ARBA00004651"/>
    </source>
</evidence>
<keyword evidence="4" id="KW-1003">Cell membrane</keyword>
<feature type="transmembrane region" description="Helical" evidence="10">
    <location>
        <begin position="381"/>
        <end position="401"/>
    </location>
</feature>
<evidence type="ECO:0000256" key="8">
    <source>
        <dbReference type="ARBA" id="ARBA00023136"/>
    </source>
</evidence>
<comment type="caution">
    <text evidence="11">The sequence shown here is derived from an EMBL/GenBank/DDBJ whole genome shotgun (WGS) entry which is preliminary data.</text>
</comment>
<evidence type="ECO:0000313" key="12">
    <source>
        <dbReference type="Proteomes" id="UP000033035"/>
    </source>
</evidence>
<dbReference type="Pfam" id="PF01554">
    <property type="entry name" value="MatE"/>
    <property type="match status" value="2"/>
</dbReference>
<dbReference type="PANTHER" id="PTHR43298:SF2">
    <property type="entry name" value="FMN_FAD EXPORTER YEEO-RELATED"/>
    <property type="match status" value="1"/>
</dbReference>
<keyword evidence="12" id="KW-1185">Reference proteome</keyword>
<feature type="transmembrane region" description="Helical" evidence="10">
    <location>
        <begin position="317"/>
        <end position="337"/>
    </location>
</feature>
<name>A0A0F5JLU7_9BACT</name>
<reference evidence="11 12" key="1">
    <citation type="submission" date="2013-04" db="EMBL/GenBank/DDBJ databases">
        <title>The Genome Sequence of Parabacteroides gordonii DSM 23371.</title>
        <authorList>
            <consortium name="The Broad Institute Genomics Platform"/>
            <person name="Earl A."/>
            <person name="Ward D."/>
            <person name="Feldgarden M."/>
            <person name="Gevers D."/>
            <person name="Martens E."/>
            <person name="Sakamoto M."/>
            <person name="Benno Y."/>
            <person name="Suzuki N."/>
            <person name="Matsunaga N."/>
            <person name="Koshihara K."/>
            <person name="Seki M."/>
            <person name="Komiya H."/>
            <person name="Walker B."/>
            <person name="Young S."/>
            <person name="Zeng Q."/>
            <person name="Gargeya S."/>
            <person name="Fitzgerald M."/>
            <person name="Haas B."/>
            <person name="Abouelleil A."/>
            <person name="Allen A.W."/>
            <person name="Alvarado L."/>
            <person name="Arachchi H.M."/>
            <person name="Berlin A.M."/>
            <person name="Chapman S.B."/>
            <person name="Gainer-Dewar J."/>
            <person name="Goldberg J."/>
            <person name="Griggs A."/>
            <person name="Gujja S."/>
            <person name="Hansen M."/>
            <person name="Howarth C."/>
            <person name="Imamovic A."/>
            <person name="Ireland A."/>
            <person name="Larimer J."/>
            <person name="McCowan C."/>
            <person name="Murphy C."/>
            <person name="Pearson M."/>
            <person name="Poon T.W."/>
            <person name="Priest M."/>
            <person name="Roberts A."/>
            <person name="Saif S."/>
            <person name="Shea T."/>
            <person name="Sisk P."/>
            <person name="Sykes S."/>
            <person name="Wortman J."/>
            <person name="Nusbaum C."/>
            <person name="Birren B."/>
        </authorList>
    </citation>
    <scope>NUCLEOTIDE SEQUENCE [LARGE SCALE GENOMIC DNA]</scope>
    <source>
        <strain evidence="11 12">MS-1</strain>
    </source>
</reference>
<accession>A0A0F5JLU7</accession>
<proteinExistence type="predicted"/>
<keyword evidence="8 10" id="KW-0472">Membrane</keyword>
<sequence>MNFTYKQIWLINFPVMMSILIEQLINITDAIFLGHYGEVELGASALAGMYYLAIYMLGFGFSLGLQVMVGRRNGERNYHETGKVFFQGLFFLLVLAGSMFLLSWFFSSKLLSWLITSEEVYEAVLKYLDWRIFGLLFTFPALAFRAFFVGITKTRILTTGAIVMVTTNVLLNYLLIFGNLGFPRLGISGAALASTISELSFLVVLVVHVYRKVDRRHYGLKPVCEWPLLIRLLRLSVWSMMHSFTGVAPWFLFFVMIEHLGEAQLAIANIVRSISTVFFVIVCSFSTTTGSLVSNLIGAGEYNKIMPLCRKMMGLSFLLGIPLIMLTLFFSDGVLGIYTRNQELIRDAFGPFVVMLSNYFLSVPAHIYCNAVTGTGRTRTAFVFELITIVLYLLYLFLIVVRFDAPLVVYWTAELLYVFVLFVLSYWYMKMRYIRIYAPGV</sequence>
<keyword evidence="5 10" id="KW-0812">Transmembrane</keyword>
<evidence type="ECO:0000256" key="10">
    <source>
        <dbReference type="SAM" id="Phobius"/>
    </source>
</evidence>
<feature type="transmembrane region" description="Helical" evidence="10">
    <location>
        <begin position="156"/>
        <end position="175"/>
    </location>
</feature>
<evidence type="ECO:0000256" key="7">
    <source>
        <dbReference type="ARBA" id="ARBA00023065"/>
    </source>
</evidence>
<keyword evidence="2" id="KW-0813">Transport</keyword>
<dbReference type="STRING" id="1203610.HMPREF1536_00989"/>
<evidence type="ECO:0000256" key="4">
    <source>
        <dbReference type="ARBA" id="ARBA00022475"/>
    </source>
</evidence>
<evidence type="ECO:0000256" key="5">
    <source>
        <dbReference type="ARBA" id="ARBA00022692"/>
    </source>
</evidence>
<dbReference type="HOGENOM" id="CLU_012893_6_5_10"/>
<evidence type="ECO:0000256" key="2">
    <source>
        <dbReference type="ARBA" id="ARBA00022448"/>
    </source>
</evidence>
<dbReference type="InterPro" id="IPR050222">
    <property type="entry name" value="MATE_MdtK"/>
</dbReference>
<gene>
    <name evidence="11" type="ORF">HMPREF1536_00989</name>
</gene>
<dbReference type="EMBL" id="AQHW01000008">
    <property type="protein sequence ID" value="KKB58786.1"/>
    <property type="molecule type" value="Genomic_DNA"/>
</dbReference>
<feature type="transmembrane region" description="Helical" evidence="10">
    <location>
        <begin position="130"/>
        <end position="149"/>
    </location>
</feature>
<dbReference type="GO" id="GO:0006811">
    <property type="term" value="P:monoatomic ion transport"/>
    <property type="evidence" value="ECO:0007669"/>
    <property type="project" value="UniProtKB-KW"/>
</dbReference>
<feature type="transmembrane region" description="Helical" evidence="10">
    <location>
        <begin position="187"/>
        <end position="211"/>
    </location>
</feature>
<evidence type="ECO:0000256" key="9">
    <source>
        <dbReference type="ARBA" id="ARBA00031636"/>
    </source>
</evidence>
<evidence type="ECO:0000256" key="3">
    <source>
        <dbReference type="ARBA" id="ARBA00022449"/>
    </source>
</evidence>
<dbReference type="PATRIC" id="fig|1203610.3.peg.1011"/>
<feature type="transmembrane region" description="Helical" evidence="10">
    <location>
        <begin position="232"/>
        <end position="257"/>
    </location>
</feature>
<feature type="transmembrane region" description="Helical" evidence="10">
    <location>
        <begin position="84"/>
        <end position="106"/>
    </location>
</feature>
<feature type="transmembrane region" description="Helical" evidence="10">
    <location>
        <begin position="45"/>
        <end position="63"/>
    </location>
</feature>
<feature type="transmembrane region" description="Helical" evidence="10">
    <location>
        <begin position="349"/>
        <end position="369"/>
    </location>
</feature>
<dbReference type="Proteomes" id="UP000033035">
    <property type="component" value="Unassembled WGS sequence"/>
</dbReference>
<dbReference type="GO" id="GO:0005886">
    <property type="term" value="C:plasma membrane"/>
    <property type="evidence" value="ECO:0007669"/>
    <property type="project" value="UniProtKB-SubCell"/>
</dbReference>
<dbReference type="InterPro" id="IPR048279">
    <property type="entry name" value="MdtK-like"/>
</dbReference>
<dbReference type="AlphaFoldDB" id="A0A0F5JLU7"/>
<feature type="transmembrane region" description="Helical" evidence="10">
    <location>
        <begin position="7"/>
        <end position="25"/>
    </location>
</feature>
<dbReference type="PIRSF" id="PIRSF006603">
    <property type="entry name" value="DinF"/>
    <property type="match status" value="1"/>
</dbReference>
<evidence type="ECO:0000313" key="11">
    <source>
        <dbReference type="EMBL" id="KKB58786.1"/>
    </source>
</evidence>
<organism evidence="11 12">
    <name type="scientific">Parabacteroides gordonii MS-1 = DSM 23371</name>
    <dbReference type="NCBI Taxonomy" id="1203610"/>
    <lineage>
        <taxon>Bacteria</taxon>
        <taxon>Pseudomonadati</taxon>
        <taxon>Bacteroidota</taxon>
        <taxon>Bacteroidia</taxon>
        <taxon>Bacteroidales</taxon>
        <taxon>Tannerellaceae</taxon>
        <taxon>Parabacteroides</taxon>
    </lineage>
</organism>
<dbReference type="InterPro" id="IPR002528">
    <property type="entry name" value="MATE_fam"/>
</dbReference>
<feature type="transmembrane region" description="Helical" evidence="10">
    <location>
        <begin position="277"/>
        <end position="297"/>
    </location>
</feature>
<dbReference type="GO" id="GO:0015297">
    <property type="term" value="F:antiporter activity"/>
    <property type="evidence" value="ECO:0007669"/>
    <property type="project" value="UniProtKB-KW"/>
</dbReference>
<dbReference type="RefSeq" id="WP_028730701.1">
    <property type="nucleotide sequence ID" value="NZ_KE386768.1"/>
</dbReference>
<keyword evidence="3" id="KW-0050">Antiport</keyword>
<keyword evidence="7" id="KW-0406">Ion transport</keyword>
<dbReference type="CDD" id="cd13133">
    <property type="entry name" value="MATE_like_7"/>
    <property type="match status" value="1"/>
</dbReference>
<dbReference type="NCBIfam" id="TIGR00797">
    <property type="entry name" value="matE"/>
    <property type="match status" value="1"/>
</dbReference>
<dbReference type="GO" id="GO:0042910">
    <property type="term" value="F:xenobiotic transmembrane transporter activity"/>
    <property type="evidence" value="ECO:0007669"/>
    <property type="project" value="InterPro"/>
</dbReference>
<dbReference type="PANTHER" id="PTHR43298">
    <property type="entry name" value="MULTIDRUG RESISTANCE PROTEIN NORM-RELATED"/>
    <property type="match status" value="1"/>
</dbReference>
<protein>
    <recommendedName>
        <fullName evidence="9">Multidrug-efflux transporter</fullName>
    </recommendedName>
</protein>
<comment type="subcellular location">
    <subcellularLocation>
        <location evidence="1">Cell membrane</location>
        <topology evidence="1">Multi-pass membrane protein</topology>
    </subcellularLocation>
</comment>
<keyword evidence="6 10" id="KW-1133">Transmembrane helix</keyword>
<feature type="transmembrane region" description="Helical" evidence="10">
    <location>
        <begin position="407"/>
        <end position="428"/>
    </location>
</feature>
<evidence type="ECO:0000256" key="6">
    <source>
        <dbReference type="ARBA" id="ARBA00022989"/>
    </source>
</evidence>